<reference evidence="1" key="1">
    <citation type="journal article" date="2015" name="Nature">
        <title>Complex archaea that bridge the gap between prokaryotes and eukaryotes.</title>
        <authorList>
            <person name="Spang A."/>
            <person name="Saw J.H."/>
            <person name="Jorgensen S.L."/>
            <person name="Zaremba-Niedzwiedzka K."/>
            <person name="Martijn J."/>
            <person name="Lind A.E."/>
            <person name="van Eijk R."/>
            <person name="Schleper C."/>
            <person name="Guy L."/>
            <person name="Ettema T.J."/>
        </authorList>
    </citation>
    <scope>NUCLEOTIDE SEQUENCE</scope>
</reference>
<name>A0A0F9GJC3_9ZZZZ</name>
<organism evidence="1">
    <name type="scientific">marine sediment metagenome</name>
    <dbReference type="NCBI Taxonomy" id="412755"/>
    <lineage>
        <taxon>unclassified sequences</taxon>
        <taxon>metagenomes</taxon>
        <taxon>ecological metagenomes</taxon>
    </lineage>
</organism>
<dbReference type="EMBL" id="LAZR01017812">
    <property type="protein sequence ID" value="KKL98878.1"/>
    <property type="molecule type" value="Genomic_DNA"/>
</dbReference>
<dbReference type="AlphaFoldDB" id="A0A0F9GJC3"/>
<protein>
    <submittedName>
        <fullName evidence="1">Uncharacterized protein</fullName>
    </submittedName>
</protein>
<gene>
    <name evidence="1" type="ORF">LCGC14_1820040</name>
</gene>
<sequence>MFRINVVVRRDIDGARFKLWDAKSVRSHELPNGSTCVHAVLKDGRDLAFFGEIESVTSNRTAPYC</sequence>
<proteinExistence type="predicted"/>
<accession>A0A0F9GJC3</accession>
<comment type="caution">
    <text evidence="1">The sequence shown here is derived from an EMBL/GenBank/DDBJ whole genome shotgun (WGS) entry which is preliminary data.</text>
</comment>
<evidence type="ECO:0000313" key="1">
    <source>
        <dbReference type="EMBL" id="KKL98878.1"/>
    </source>
</evidence>